<keyword evidence="2" id="KW-1185">Reference proteome</keyword>
<dbReference type="AlphaFoldDB" id="A0AAV4RJQ7"/>
<evidence type="ECO:0000313" key="1">
    <source>
        <dbReference type="EMBL" id="GIY21930.1"/>
    </source>
</evidence>
<dbReference type="Proteomes" id="UP001054837">
    <property type="component" value="Unassembled WGS sequence"/>
</dbReference>
<proteinExistence type="predicted"/>
<dbReference type="EMBL" id="BPLQ01006357">
    <property type="protein sequence ID" value="GIY21930.1"/>
    <property type="molecule type" value="Genomic_DNA"/>
</dbReference>
<comment type="caution">
    <text evidence="1">The sequence shown here is derived from an EMBL/GenBank/DDBJ whole genome shotgun (WGS) entry which is preliminary data.</text>
</comment>
<name>A0AAV4RJQ7_9ARAC</name>
<gene>
    <name evidence="1" type="ORF">CDAR_200361</name>
</gene>
<accession>A0AAV4RJQ7</accession>
<sequence length="104" mass="12320">MFKIITNYIEFFHLDNLLPMITLYSQKMKKYIRICNKPAQVLLRLSHMETHCVLFPKESPDVRIMGKKTPFEEVCLEETSRALIKKLNWISSQSLMMPRLTTDL</sequence>
<evidence type="ECO:0000313" key="2">
    <source>
        <dbReference type="Proteomes" id="UP001054837"/>
    </source>
</evidence>
<organism evidence="1 2">
    <name type="scientific">Caerostris darwini</name>
    <dbReference type="NCBI Taxonomy" id="1538125"/>
    <lineage>
        <taxon>Eukaryota</taxon>
        <taxon>Metazoa</taxon>
        <taxon>Ecdysozoa</taxon>
        <taxon>Arthropoda</taxon>
        <taxon>Chelicerata</taxon>
        <taxon>Arachnida</taxon>
        <taxon>Araneae</taxon>
        <taxon>Araneomorphae</taxon>
        <taxon>Entelegynae</taxon>
        <taxon>Araneoidea</taxon>
        <taxon>Araneidae</taxon>
        <taxon>Caerostris</taxon>
    </lineage>
</organism>
<reference evidence="1 2" key="1">
    <citation type="submission" date="2021-06" db="EMBL/GenBank/DDBJ databases">
        <title>Caerostris darwini draft genome.</title>
        <authorList>
            <person name="Kono N."/>
            <person name="Arakawa K."/>
        </authorList>
    </citation>
    <scope>NUCLEOTIDE SEQUENCE [LARGE SCALE GENOMIC DNA]</scope>
</reference>
<protein>
    <submittedName>
        <fullName evidence="1">Uncharacterized protein</fullName>
    </submittedName>
</protein>